<dbReference type="AlphaFoldDB" id="A0A428MNX1"/>
<accession>A0A428MNX1</accession>
<gene>
    <name evidence="1" type="ORF">EDE15_4194</name>
</gene>
<dbReference type="EMBL" id="RSDW01000001">
    <property type="protein sequence ID" value="RSL18604.1"/>
    <property type="molecule type" value="Genomic_DNA"/>
</dbReference>
<protein>
    <submittedName>
        <fullName evidence="1">Uncharacterized protein</fullName>
    </submittedName>
</protein>
<proteinExistence type="predicted"/>
<organism evidence="1 2">
    <name type="scientific">Edaphobacter aggregans</name>
    <dbReference type="NCBI Taxonomy" id="570835"/>
    <lineage>
        <taxon>Bacteria</taxon>
        <taxon>Pseudomonadati</taxon>
        <taxon>Acidobacteriota</taxon>
        <taxon>Terriglobia</taxon>
        <taxon>Terriglobales</taxon>
        <taxon>Acidobacteriaceae</taxon>
        <taxon>Edaphobacter</taxon>
    </lineage>
</organism>
<evidence type="ECO:0000313" key="2">
    <source>
        <dbReference type="Proteomes" id="UP000269669"/>
    </source>
</evidence>
<name>A0A428MNX1_9BACT</name>
<keyword evidence="2" id="KW-1185">Reference proteome</keyword>
<dbReference type="OrthoDB" id="99769at2"/>
<dbReference type="RefSeq" id="WP_125486947.1">
    <property type="nucleotide sequence ID" value="NZ_RSDW01000001.1"/>
</dbReference>
<evidence type="ECO:0000313" key="1">
    <source>
        <dbReference type="EMBL" id="RSL18604.1"/>
    </source>
</evidence>
<comment type="caution">
    <text evidence="1">The sequence shown here is derived from an EMBL/GenBank/DDBJ whole genome shotgun (WGS) entry which is preliminary data.</text>
</comment>
<reference evidence="1 2" key="1">
    <citation type="submission" date="2018-12" db="EMBL/GenBank/DDBJ databases">
        <title>Sequencing of bacterial isolates from soil warming experiment in Harvard Forest, Massachusetts, USA.</title>
        <authorList>
            <person name="Deangelis K."/>
        </authorList>
    </citation>
    <scope>NUCLEOTIDE SEQUENCE [LARGE SCALE GENOMIC DNA]</scope>
    <source>
        <strain evidence="1 2">EB153</strain>
    </source>
</reference>
<dbReference type="Proteomes" id="UP000269669">
    <property type="component" value="Unassembled WGS sequence"/>
</dbReference>
<sequence length="591" mass="67145">MRTASQLAVYETFENVYGRKSTMDELIAEIRPFTQQSVLWVCAVIVTGLQLWNKVDFQPADVYKSLLSLYFEADLHIRFIAGYWSSNPRRVLFHRRQVLLIAKIAILHCSGGTDARLHAERFGSILLKANDQFDYGLLTDLANAGRPVAEREEFSKIIAEMIAVGEDASPEITQLITRSHLMLTRFTDELRQDPDFVDVAGEYQKETGLTLEEYQSMIFGTHARFGEELSKALYREPGTLPLKEANFSPTAIEPTKVSKFLDLLAANPTRMARELRVKDNGPNDFTIFRRFPLVQQFYNLHQTTAWCGYLMIDNLFFLEKVLTGPYWHASAHHGLKLRKFWGAVFEKYVNELMRCACAGTQARFIPDPKPSGRPDMQICDGIVVSGDSIVLMEYKSSMFRADTKYSGDHLALTAEIEKKLVEDKESSGRKGVLQLVEATQTLFGVNASKVTPEIDLTEIKHVYLYIVTLDSIGGTIGMPAFLNTFLDEHLDRNAFPPRQIRPIFCSGIESLEMVTGFFAKSTLPEILEKWLDSNPSLTAPLQAIDLSGLCWRENDWLHAEWISIYKNMVKILFPKENPDLVVADGIRRSRR</sequence>